<dbReference type="Proteomes" id="UP001596425">
    <property type="component" value="Unassembled WGS sequence"/>
</dbReference>
<evidence type="ECO:0000313" key="7">
    <source>
        <dbReference type="EMBL" id="MFC6633664.1"/>
    </source>
</evidence>
<comment type="subunit">
    <text evidence="5">The Tat system comprises two distinct complexes: a TatABC complex, containing multiple copies of TatA, TatB and TatC subunits, and a separate TatA complex, containing only TatA subunits. Substrates initially bind to the TatABC complex, which probably triggers association of the separate TatA complex to form the active translocon.</text>
</comment>
<dbReference type="PRINTS" id="PR01840">
    <property type="entry name" value="TATCFAMILY"/>
</dbReference>
<dbReference type="HAMAP" id="MF_00902">
    <property type="entry name" value="TatC"/>
    <property type="match status" value="1"/>
</dbReference>
<dbReference type="Pfam" id="PF00902">
    <property type="entry name" value="TatC"/>
    <property type="match status" value="1"/>
</dbReference>
<accession>A0ABW1YLP4</accession>
<evidence type="ECO:0000256" key="5">
    <source>
        <dbReference type="HAMAP-Rule" id="MF_00902"/>
    </source>
</evidence>
<dbReference type="RefSeq" id="WP_193194501.1">
    <property type="nucleotide sequence ID" value="NZ_JACZFR010000061.1"/>
</dbReference>
<keyword evidence="5" id="KW-0653">Protein transport</keyword>
<protein>
    <recommendedName>
        <fullName evidence="5">Sec-independent protein translocase protein TatC</fullName>
    </recommendedName>
</protein>
<keyword evidence="3 5" id="KW-1133">Transmembrane helix</keyword>
<dbReference type="PROSITE" id="PS01218">
    <property type="entry name" value="TATC"/>
    <property type="match status" value="1"/>
</dbReference>
<feature type="transmembrane region" description="Helical" evidence="5">
    <location>
        <begin position="215"/>
        <end position="232"/>
    </location>
</feature>
<evidence type="ECO:0000313" key="8">
    <source>
        <dbReference type="Proteomes" id="UP001596425"/>
    </source>
</evidence>
<evidence type="ECO:0000256" key="1">
    <source>
        <dbReference type="ARBA" id="ARBA00004141"/>
    </source>
</evidence>
<sequence length="267" mass="29986">MSDQRGNESHQPNQDGHQPDQDSHQDSQQPFIDHLIELRDRLLRTLLVVVAIFACMVPFAADIYDFVADPLQERLVEGAGMIATEVTSPFFTPFKTTFVLAFFIAIPFVLYQAWAFIAPGLYQKEKRFAVPLVVSSVLLFYAGMAFAYYVVFPIIFEFFVSSAHADIKVLPDISRYLDLVLKLFFAFGFAFEIPIATVLLIWSGAVDAKTLASKRAYVIVGCFVMGMLLTPPDVISQSLLAIPMWLLFEVGILLGRWIKSSPREESA</sequence>
<proteinExistence type="inferred from homology"/>
<comment type="function">
    <text evidence="5">Part of the twin-arginine translocation (Tat) system that transports large folded proteins containing a characteristic twin-arginine motif in their signal peptide across membranes. Together with TatB, TatC is part of a receptor directly interacting with Tat signal peptides.</text>
</comment>
<evidence type="ECO:0000256" key="4">
    <source>
        <dbReference type="ARBA" id="ARBA00023136"/>
    </source>
</evidence>
<feature type="transmembrane region" description="Helical" evidence="5">
    <location>
        <begin position="42"/>
        <end position="61"/>
    </location>
</feature>
<dbReference type="InterPro" id="IPR019820">
    <property type="entry name" value="Sec-indep_translocase_CS"/>
</dbReference>
<name>A0ABW1YLP4_9GAMM</name>
<dbReference type="EMBL" id="JBHSVR010000001">
    <property type="protein sequence ID" value="MFC6633664.1"/>
    <property type="molecule type" value="Genomic_DNA"/>
</dbReference>
<evidence type="ECO:0000256" key="6">
    <source>
        <dbReference type="SAM" id="MobiDB-lite"/>
    </source>
</evidence>
<comment type="similarity">
    <text evidence="5">Belongs to the TatC family.</text>
</comment>
<dbReference type="NCBIfam" id="TIGR00945">
    <property type="entry name" value="tatC"/>
    <property type="match status" value="1"/>
</dbReference>
<feature type="transmembrane region" description="Helical" evidence="5">
    <location>
        <begin position="129"/>
        <end position="159"/>
    </location>
</feature>
<evidence type="ECO:0000256" key="2">
    <source>
        <dbReference type="ARBA" id="ARBA00022692"/>
    </source>
</evidence>
<comment type="subcellular location">
    <subcellularLocation>
        <location evidence="5">Cell membrane</location>
        <topology evidence="5">Multi-pass membrane protein</topology>
    </subcellularLocation>
    <subcellularLocation>
        <location evidence="1">Membrane</location>
        <topology evidence="1">Multi-pass membrane protein</topology>
    </subcellularLocation>
</comment>
<keyword evidence="2 5" id="KW-0812">Transmembrane</keyword>
<keyword evidence="5" id="KW-0813">Transport</keyword>
<dbReference type="PANTHER" id="PTHR30371">
    <property type="entry name" value="SEC-INDEPENDENT PROTEIN TRANSLOCASE PROTEIN TATC"/>
    <property type="match status" value="1"/>
</dbReference>
<evidence type="ECO:0000256" key="3">
    <source>
        <dbReference type="ARBA" id="ARBA00022989"/>
    </source>
</evidence>
<organism evidence="7 8">
    <name type="scientific">Microbulbifer taiwanensis</name>
    <dbReference type="NCBI Taxonomy" id="986746"/>
    <lineage>
        <taxon>Bacteria</taxon>
        <taxon>Pseudomonadati</taxon>
        <taxon>Pseudomonadota</taxon>
        <taxon>Gammaproteobacteria</taxon>
        <taxon>Cellvibrionales</taxon>
        <taxon>Microbulbiferaceae</taxon>
        <taxon>Microbulbifer</taxon>
    </lineage>
</organism>
<keyword evidence="4 5" id="KW-0472">Membrane</keyword>
<feature type="transmembrane region" description="Helical" evidence="5">
    <location>
        <begin position="98"/>
        <end position="117"/>
    </location>
</feature>
<keyword evidence="5" id="KW-0811">Translocation</keyword>
<dbReference type="PANTHER" id="PTHR30371:SF0">
    <property type="entry name" value="SEC-INDEPENDENT PROTEIN TRANSLOCASE PROTEIN TATC, CHLOROPLASTIC-RELATED"/>
    <property type="match status" value="1"/>
</dbReference>
<keyword evidence="5" id="KW-1003">Cell membrane</keyword>
<dbReference type="InterPro" id="IPR002033">
    <property type="entry name" value="TatC"/>
</dbReference>
<comment type="caution">
    <text evidence="7">The sequence shown here is derived from an EMBL/GenBank/DDBJ whole genome shotgun (WGS) entry which is preliminary data.</text>
</comment>
<feature type="transmembrane region" description="Helical" evidence="5">
    <location>
        <begin position="179"/>
        <end position="203"/>
    </location>
</feature>
<keyword evidence="8" id="KW-1185">Reference proteome</keyword>
<feature type="region of interest" description="Disordered" evidence="6">
    <location>
        <begin position="1"/>
        <end position="27"/>
    </location>
</feature>
<reference evidence="8" key="1">
    <citation type="journal article" date="2019" name="Int. J. Syst. Evol. Microbiol.">
        <title>The Global Catalogue of Microorganisms (GCM) 10K type strain sequencing project: providing services to taxonomists for standard genome sequencing and annotation.</title>
        <authorList>
            <consortium name="The Broad Institute Genomics Platform"/>
            <consortium name="The Broad Institute Genome Sequencing Center for Infectious Disease"/>
            <person name="Wu L."/>
            <person name="Ma J."/>
        </authorList>
    </citation>
    <scope>NUCLEOTIDE SEQUENCE [LARGE SCALE GENOMIC DNA]</scope>
    <source>
        <strain evidence="8">CGMCC 1.13718</strain>
    </source>
</reference>
<feature type="transmembrane region" description="Helical" evidence="5">
    <location>
        <begin position="238"/>
        <end position="258"/>
    </location>
</feature>
<gene>
    <name evidence="5 7" type="primary">tatC</name>
    <name evidence="7" type="ORF">ACFQBM_10245</name>
</gene>